<evidence type="ECO:0000256" key="1">
    <source>
        <dbReference type="ARBA" id="ARBA00000644"/>
    </source>
</evidence>
<dbReference type="GO" id="GO:0005975">
    <property type="term" value="P:carbohydrate metabolic process"/>
    <property type="evidence" value="ECO:0007669"/>
    <property type="project" value="InterPro"/>
</dbReference>
<evidence type="ECO:0000256" key="4">
    <source>
        <dbReference type="HAMAP-Rule" id="MF_01241"/>
    </source>
</evidence>
<dbReference type="InterPro" id="IPR006148">
    <property type="entry name" value="Glc/Gal-6P_isomerase"/>
</dbReference>
<dbReference type="GO" id="GO:0042802">
    <property type="term" value="F:identical protein binding"/>
    <property type="evidence" value="ECO:0007669"/>
    <property type="project" value="TreeGrafter"/>
</dbReference>
<dbReference type="GO" id="GO:0019262">
    <property type="term" value="P:N-acetylneuraminate catabolic process"/>
    <property type="evidence" value="ECO:0007669"/>
    <property type="project" value="UniProtKB-UniRule"/>
</dbReference>
<feature type="active site" description="For ring-opening step" evidence="4">
    <location>
        <position position="136"/>
    </location>
</feature>
<dbReference type="CDD" id="cd01399">
    <property type="entry name" value="GlcN6P_deaminase"/>
    <property type="match status" value="1"/>
</dbReference>
<dbReference type="UniPathway" id="UPA00629">
    <property type="reaction ID" value="UER00684"/>
</dbReference>
<evidence type="ECO:0000313" key="7">
    <source>
        <dbReference type="Proteomes" id="UP000253490"/>
    </source>
</evidence>
<feature type="domain" description="Glucosamine/galactosamine-6-phosphate isomerase" evidence="5">
    <location>
        <begin position="12"/>
        <end position="224"/>
    </location>
</feature>
<dbReference type="GO" id="GO:0006043">
    <property type="term" value="P:glucosamine catabolic process"/>
    <property type="evidence" value="ECO:0007669"/>
    <property type="project" value="TreeGrafter"/>
</dbReference>
<keyword evidence="2 4" id="KW-0378">Hydrolase</keyword>
<feature type="active site" description="Proton acceptor; for ring-opening step" evidence="4">
    <location>
        <position position="138"/>
    </location>
</feature>
<keyword evidence="7" id="KW-1185">Reference proteome</keyword>
<dbReference type="EC" id="3.5.99.6" evidence="4"/>
<dbReference type="PANTHER" id="PTHR11280">
    <property type="entry name" value="GLUCOSAMINE-6-PHOSPHATE ISOMERASE"/>
    <property type="match status" value="1"/>
</dbReference>
<dbReference type="PROSITE" id="PS01161">
    <property type="entry name" value="GLC_GALNAC_ISOMERASE"/>
    <property type="match status" value="1"/>
</dbReference>
<name>A0A366I3X5_9FIRM</name>
<dbReference type="InterPro" id="IPR018321">
    <property type="entry name" value="Glucosamine6P_isomerase_CS"/>
</dbReference>
<dbReference type="GO" id="GO:0005737">
    <property type="term" value="C:cytoplasm"/>
    <property type="evidence" value="ECO:0007669"/>
    <property type="project" value="TreeGrafter"/>
</dbReference>
<proteinExistence type="inferred from homology"/>
<evidence type="ECO:0000313" key="6">
    <source>
        <dbReference type="EMBL" id="RBP61847.1"/>
    </source>
</evidence>
<dbReference type="GO" id="GO:0004342">
    <property type="term" value="F:glucosamine-6-phosphate deaminase activity"/>
    <property type="evidence" value="ECO:0007669"/>
    <property type="project" value="UniProtKB-UniRule"/>
</dbReference>
<evidence type="ECO:0000256" key="2">
    <source>
        <dbReference type="ARBA" id="ARBA00022801"/>
    </source>
</evidence>
<dbReference type="Proteomes" id="UP000253490">
    <property type="component" value="Unassembled WGS sequence"/>
</dbReference>
<dbReference type="InterPro" id="IPR004547">
    <property type="entry name" value="Glucosamine6P_isomerase"/>
</dbReference>
<comment type="similarity">
    <text evidence="4">Belongs to the glucosamine/galactosamine-6-phosphate isomerase family. NagB subfamily.</text>
</comment>
<feature type="active site" description="Proton acceptor; for enolization step" evidence="4">
    <location>
        <position position="67"/>
    </location>
</feature>
<dbReference type="AlphaFoldDB" id="A0A366I3X5"/>
<sequence>MRFHVFESPKEASAFASNIIAEQIKQKEDTVLGLATGSTPIETYQNLAEKNKNNEISFKKVRTVNLDEYVGLSGDHDQSYRYFMNTNLFDHIDINKENTHVPLGDAEDLEKMCEEYEKLIQDLGGIDLQVLGIGNNGHIGFNEPDIKLYNETHVTDLTESTIEANKRFFESKDEVPRQAVTMGMASILRAKHIIVLAFGTSKADMVKRLKDAYLDPQCPVTFLKIHENVDIIFDKDAGSKL</sequence>
<dbReference type="OrthoDB" id="9791139at2"/>
<comment type="caution">
    <text evidence="4">Lacks conserved residue(s) required for the propagation of feature annotation.</text>
</comment>
<dbReference type="SUPFAM" id="SSF100950">
    <property type="entry name" value="NagB/RpiA/CoA transferase-like"/>
    <property type="match status" value="1"/>
</dbReference>
<dbReference type="InterPro" id="IPR037171">
    <property type="entry name" value="NagB/RpiA_transferase-like"/>
</dbReference>
<dbReference type="PANTHER" id="PTHR11280:SF5">
    <property type="entry name" value="GLUCOSAMINE-6-PHOSPHATE ISOMERASE"/>
    <property type="match status" value="1"/>
</dbReference>
<comment type="function">
    <text evidence="4">Catalyzes the reversible isomerization-deamination of glucosamine 6-phosphate (GlcN6P) to form fructose 6-phosphate (Fru6P) and ammonium ion.</text>
</comment>
<accession>A0A366I3X5</accession>
<keyword evidence="3 4" id="KW-0119">Carbohydrate metabolism</keyword>
<comment type="pathway">
    <text evidence="4">Amino-sugar metabolism; N-acetylneuraminate degradation; D-fructose 6-phosphate from N-acetylneuraminate: step 5/5.</text>
</comment>
<dbReference type="Pfam" id="PF01182">
    <property type="entry name" value="Glucosamine_iso"/>
    <property type="match status" value="1"/>
</dbReference>
<comment type="caution">
    <text evidence="6">The sequence shown here is derived from an EMBL/GenBank/DDBJ whole genome shotgun (WGS) entry which is preliminary data.</text>
</comment>
<evidence type="ECO:0000256" key="3">
    <source>
        <dbReference type="ARBA" id="ARBA00023277"/>
    </source>
</evidence>
<dbReference type="RefSeq" id="WP_113921122.1">
    <property type="nucleotide sequence ID" value="NZ_CALNCS010000214.1"/>
</dbReference>
<gene>
    <name evidence="4" type="primary">nagB</name>
    <name evidence="6" type="ORF">DES36_11365</name>
</gene>
<protein>
    <recommendedName>
        <fullName evidence="4">Glucosamine-6-phosphate deaminase</fullName>
        <ecNumber evidence="4">3.5.99.6</ecNumber>
    </recommendedName>
    <alternativeName>
        <fullName evidence="4">GlcN6P deaminase</fullName>
        <shortName evidence="4">GNPDA</shortName>
    </alternativeName>
    <alternativeName>
        <fullName evidence="4">Glucosamine-6-phosphate isomerase</fullName>
    </alternativeName>
</protein>
<dbReference type="EMBL" id="QNRX01000013">
    <property type="protein sequence ID" value="RBP61847.1"/>
    <property type="molecule type" value="Genomic_DNA"/>
</dbReference>
<dbReference type="FunFam" id="3.40.50.1360:FF:000003">
    <property type="entry name" value="Glucosamine-6-phosphate deaminase"/>
    <property type="match status" value="1"/>
</dbReference>
<feature type="active site" description="For ring-opening step" evidence="4">
    <location>
        <position position="143"/>
    </location>
</feature>
<dbReference type="GO" id="GO:0006046">
    <property type="term" value="P:N-acetylglucosamine catabolic process"/>
    <property type="evidence" value="ECO:0007669"/>
    <property type="project" value="UniProtKB-UniRule"/>
</dbReference>
<dbReference type="Gene3D" id="3.40.50.1360">
    <property type="match status" value="1"/>
</dbReference>
<evidence type="ECO:0000259" key="5">
    <source>
        <dbReference type="Pfam" id="PF01182"/>
    </source>
</evidence>
<reference evidence="6 7" key="1">
    <citation type="submission" date="2018-06" db="EMBL/GenBank/DDBJ databases">
        <title>Genomic Encyclopedia of Type Strains, Phase IV (KMG-IV): sequencing the most valuable type-strain genomes for metagenomic binning, comparative biology and taxonomic classification.</title>
        <authorList>
            <person name="Goeker M."/>
        </authorList>
    </citation>
    <scope>NUCLEOTIDE SEQUENCE [LARGE SCALE GENOMIC DNA]</scope>
    <source>
        <strain evidence="6 7">DSM 22112</strain>
    </source>
</reference>
<organism evidence="6 7">
    <name type="scientific">Alkalibaculum bacchi</name>
    <dbReference type="NCBI Taxonomy" id="645887"/>
    <lineage>
        <taxon>Bacteria</taxon>
        <taxon>Bacillati</taxon>
        <taxon>Bacillota</taxon>
        <taxon>Clostridia</taxon>
        <taxon>Eubacteriales</taxon>
        <taxon>Eubacteriaceae</taxon>
        <taxon>Alkalibaculum</taxon>
    </lineage>
</organism>
<dbReference type="NCBIfam" id="TIGR00502">
    <property type="entry name" value="nagB"/>
    <property type="match status" value="1"/>
</dbReference>
<comment type="catalytic activity">
    <reaction evidence="1 4">
        <text>alpha-D-glucosamine 6-phosphate + H2O = beta-D-fructose 6-phosphate + NH4(+)</text>
        <dbReference type="Rhea" id="RHEA:12172"/>
        <dbReference type="ChEBI" id="CHEBI:15377"/>
        <dbReference type="ChEBI" id="CHEBI:28938"/>
        <dbReference type="ChEBI" id="CHEBI:57634"/>
        <dbReference type="ChEBI" id="CHEBI:75989"/>
        <dbReference type="EC" id="3.5.99.6"/>
    </reaction>
</comment>
<dbReference type="HAMAP" id="MF_01241">
    <property type="entry name" value="GlcN6P_deamin"/>
    <property type="match status" value="1"/>
</dbReference>